<comment type="function">
    <text evidence="15">Poorly processive, error-prone DNA polymerase involved in untargeted mutagenesis. Copies undamaged DNA at stalled replication forks, which arise in vivo from mismatched or misaligned primer ends. These misaligned primers can be extended by PolIV. Exhibits no 3'-5' exonuclease (proofreading) activity. May be involved in translesional synthesis, in conjunction with the beta clamp from PolIII.</text>
</comment>
<dbReference type="InterPro" id="IPR043502">
    <property type="entry name" value="DNA/RNA_pol_sf"/>
</dbReference>
<dbReference type="SUPFAM" id="SSF100879">
    <property type="entry name" value="Lesion bypass DNA polymerase (Y-family), little finger domain"/>
    <property type="match status" value="1"/>
</dbReference>
<dbReference type="GO" id="GO:0009432">
    <property type="term" value="P:SOS response"/>
    <property type="evidence" value="ECO:0007669"/>
    <property type="project" value="TreeGrafter"/>
</dbReference>
<keyword evidence="8 15" id="KW-0479">Metal-binding</keyword>
<evidence type="ECO:0000256" key="13">
    <source>
        <dbReference type="ARBA" id="ARBA00023204"/>
    </source>
</evidence>
<feature type="compositionally biased region" description="Basic and acidic residues" evidence="16">
    <location>
        <begin position="345"/>
        <end position="355"/>
    </location>
</feature>
<feature type="region of interest" description="Disordered" evidence="16">
    <location>
        <begin position="345"/>
        <end position="365"/>
    </location>
</feature>
<dbReference type="Gene3D" id="3.30.70.270">
    <property type="match status" value="1"/>
</dbReference>
<dbReference type="InterPro" id="IPR043128">
    <property type="entry name" value="Rev_trsase/Diguanyl_cyclase"/>
</dbReference>
<dbReference type="PANTHER" id="PTHR11076">
    <property type="entry name" value="DNA REPAIR POLYMERASE UMUC / TRANSFERASE FAMILY MEMBER"/>
    <property type="match status" value="1"/>
</dbReference>
<keyword evidence="10 15" id="KW-0460">Magnesium</keyword>
<dbReference type="Pfam" id="PF11799">
    <property type="entry name" value="IMS_C"/>
    <property type="match status" value="1"/>
</dbReference>
<evidence type="ECO:0000256" key="9">
    <source>
        <dbReference type="ARBA" id="ARBA00022763"/>
    </source>
</evidence>
<dbReference type="Pfam" id="PF00817">
    <property type="entry name" value="IMS"/>
    <property type="match status" value="1"/>
</dbReference>
<dbReference type="EC" id="2.7.7.7" evidence="15"/>
<keyword evidence="6 15" id="KW-0548">Nucleotidyltransferase</keyword>
<evidence type="ECO:0000256" key="3">
    <source>
        <dbReference type="ARBA" id="ARBA00022457"/>
    </source>
</evidence>
<evidence type="ECO:0000256" key="16">
    <source>
        <dbReference type="SAM" id="MobiDB-lite"/>
    </source>
</evidence>
<keyword evidence="11 15" id="KW-0239">DNA-directed DNA polymerase</keyword>
<dbReference type="InterPro" id="IPR036775">
    <property type="entry name" value="DNA_pol_Y-fam_lit_finger_sf"/>
</dbReference>
<dbReference type="EMBL" id="NVQR01000140">
    <property type="protein sequence ID" value="PCH59008.1"/>
    <property type="molecule type" value="Genomic_DNA"/>
</dbReference>
<keyword evidence="3 15" id="KW-0515">Mutator protein</keyword>
<keyword evidence="13 15" id="KW-0234">DNA repair</keyword>
<dbReference type="GO" id="GO:0000287">
    <property type="term" value="F:magnesium ion binding"/>
    <property type="evidence" value="ECO:0007669"/>
    <property type="project" value="UniProtKB-UniRule"/>
</dbReference>
<comment type="catalytic activity">
    <reaction evidence="14 15">
        <text>DNA(n) + a 2'-deoxyribonucleoside 5'-triphosphate = DNA(n+1) + diphosphate</text>
        <dbReference type="Rhea" id="RHEA:22508"/>
        <dbReference type="Rhea" id="RHEA-COMP:17339"/>
        <dbReference type="Rhea" id="RHEA-COMP:17340"/>
        <dbReference type="ChEBI" id="CHEBI:33019"/>
        <dbReference type="ChEBI" id="CHEBI:61560"/>
        <dbReference type="ChEBI" id="CHEBI:173112"/>
        <dbReference type="EC" id="2.7.7.7"/>
    </reaction>
</comment>
<dbReference type="GO" id="GO:0005829">
    <property type="term" value="C:cytosol"/>
    <property type="evidence" value="ECO:0007669"/>
    <property type="project" value="TreeGrafter"/>
</dbReference>
<comment type="caution">
    <text evidence="18">The sequence shown here is derived from an EMBL/GenBank/DDBJ whole genome shotgun (WGS) entry which is preliminary data.</text>
</comment>
<dbReference type="AlphaFoldDB" id="A0A2A4MGM9"/>
<comment type="similarity">
    <text evidence="2 15">Belongs to the DNA polymerase type-Y family.</text>
</comment>
<feature type="binding site" evidence="15">
    <location>
        <position position="8"/>
    </location>
    <ligand>
        <name>Mg(2+)</name>
        <dbReference type="ChEBI" id="CHEBI:18420"/>
    </ligand>
</feature>
<dbReference type="PANTHER" id="PTHR11076:SF33">
    <property type="entry name" value="DNA POLYMERASE KAPPA"/>
    <property type="match status" value="1"/>
</dbReference>
<feature type="domain" description="UmuC" evidence="17">
    <location>
        <begin position="4"/>
        <end position="185"/>
    </location>
</feature>
<dbReference type="Gene3D" id="3.40.1170.60">
    <property type="match status" value="1"/>
</dbReference>
<comment type="cofactor">
    <cofactor evidence="15">
        <name>Mg(2+)</name>
        <dbReference type="ChEBI" id="CHEBI:18420"/>
    </cofactor>
    <text evidence="15">Binds 2 magnesium ions per subunit.</text>
</comment>
<dbReference type="GO" id="GO:0006261">
    <property type="term" value="P:DNA-templated DNA replication"/>
    <property type="evidence" value="ECO:0007669"/>
    <property type="project" value="UniProtKB-UniRule"/>
</dbReference>
<feature type="site" description="Substrate discrimination" evidence="15">
    <location>
        <position position="13"/>
    </location>
</feature>
<dbReference type="SUPFAM" id="SSF56672">
    <property type="entry name" value="DNA/RNA polymerases"/>
    <property type="match status" value="1"/>
</dbReference>
<keyword evidence="4 15" id="KW-0963">Cytoplasm</keyword>
<evidence type="ECO:0000256" key="7">
    <source>
        <dbReference type="ARBA" id="ARBA00022705"/>
    </source>
</evidence>
<evidence type="ECO:0000256" key="6">
    <source>
        <dbReference type="ARBA" id="ARBA00022695"/>
    </source>
</evidence>
<protein>
    <recommendedName>
        <fullName evidence="15">DNA polymerase IV</fullName>
        <shortName evidence="15">Pol IV</shortName>
        <ecNumber evidence="15">2.7.7.7</ecNumber>
    </recommendedName>
</protein>
<dbReference type="InterPro" id="IPR022880">
    <property type="entry name" value="DNApol_IV"/>
</dbReference>
<keyword evidence="9 15" id="KW-0227">DNA damage</keyword>
<evidence type="ECO:0000256" key="1">
    <source>
        <dbReference type="ARBA" id="ARBA00004496"/>
    </source>
</evidence>
<evidence type="ECO:0000256" key="11">
    <source>
        <dbReference type="ARBA" id="ARBA00022932"/>
    </source>
</evidence>
<evidence type="ECO:0000256" key="8">
    <source>
        <dbReference type="ARBA" id="ARBA00022723"/>
    </source>
</evidence>
<keyword evidence="12 15" id="KW-0238">DNA-binding</keyword>
<dbReference type="InterPro" id="IPR050116">
    <property type="entry name" value="DNA_polymerase-Y"/>
</dbReference>
<keyword evidence="7 15" id="KW-0235">DNA replication</keyword>
<feature type="binding site" evidence="15">
    <location>
        <position position="103"/>
    </location>
    <ligand>
        <name>Mg(2+)</name>
        <dbReference type="ChEBI" id="CHEBI:18420"/>
    </ligand>
</feature>
<dbReference type="GO" id="GO:0006281">
    <property type="term" value="P:DNA repair"/>
    <property type="evidence" value="ECO:0007669"/>
    <property type="project" value="UniProtKB-UniRule"/>
</dbReference>
<evidence type="ECO:0000256" key="5">
    <source>
        <dbReference type="ARBA" id="ARBA00022679"/>
    </source>
</evidence>
<dbReference type="GO" id="GO:0003887">
    <property type="term" value="F:DNA-directed DNA polymerase activity"/>
    <property type="evidence" value="ECO:0007669"/>
    <property type="project" value="UniProtKB-UniRule"/>
</dbReference>
<organism evidence="18 19">
    <name type="scientific">SAR86 cluster bacterium</name>
    <dbReference type="NCBI Taxonomy" id="2030880"/>
    <lineage>
        <taxon>Bacteria</taxon>
        <taxon>Pseudomonadati</taxon>
        <taxon>Pseudomonadota</taxon>
        <taxon>Gammaproteobacteria</taxon>
        <taxon>SAR86 cluster</taxon>
    </lineage>
</organism>
<dbReference type="InterPro" id="IPR001126">
    <property type="entry name" value="UmuC"/>
</dbReference>
<proteinExistence type="inferred from homology"/>
<dbReference type="FunFam" id="1.10.150.20:FF:000019">
    <property type="entry name" value="DNA polymerase IV"/>
    <property type="match status" value="1"/>
</dbReference>
<name>A0A2A4MGM9_9GAMM</name>
<dbReference type="Gene3D" id="3.30.1490.100">
    <property type="entry name" value="DNA polymerase, Y-family, little finger domain"/>
    <property type="match status" value="1"/>
</dbReference>
<evidence type="ECO:0000256" key="4">
    <source>
        <dbReference type="ARBA" id="ARBA00022490"/>
    </source>
</evidence>
<dbReference type="InterPro" id="IPR017961">
    <property type="entry name" value="DNA_pol_Y-fam_little_finger"/>
</dbReference>
<comment type="subcellular location">
    <subcellularLocation>
        <location evidence="1 15">Cytoplasm</location>
    </subcellularLocation>
</comment>
<dbReference type="CDD" id="cd03586">
    <property type="entry name" value="PolY_Pol_IV_kappa"/>
    <property type="match status" value="1"/>
</dbReference>
<dbReference type="Pfam" id="PF21999">
    <property type="entry name" value="IMS_HHH_1"/>
    <property type="match status" value="1"/>
</dbReference>
<feature type="active site" evidence="15">
    <location>
        <position position="104"/>
    </location>
</feature>
<gene>
    <name evidence="15" type="primary">dinB</name>
    <name evidence="18" type="ORF">COC19_07880</name>
</gene>
<comment type="subunit">
    <text evidence="15">Monomer.</text>
</comment>
<sequence>MRKIIHCDCDCFYAAIEMRDNPALANLPIAVGGSAQRRGVIATCNYAARKFGIHSAMASSAAKRRCEQLVIIAPNMDKYRIASQQIHKIFQQYTPLIEPLSLDEAFLDVSHSQQCQGSATLIAQEIRARVKETVNITISAGIAPNKFLAKIASDWNKPDGQFVITPDLVDEFVLSLPVKKLSGVGKVTAAKMHGMGINTCADLRVMGEEDLNLHFGSYGSRLFQLSHGIDHREVRNDRIRKSLSVEHTYPQDLSSLDACLAELPTLHQELLRRLEKLPSKYVICKQFVKVKFSDFVSTTVETLSQDTNLEIYTGLCEQGFARGGRPVRLLGLGVKLAEKNSLAKTRSEAKRKQTSDGEQLSLCLD</sequence>
<evidence type="ECO:0000256" key="10">
    <source>
        <dbReference type="ARBA" id="ARBA00022842"/>
    </source>
</evidence>
<dbReference type="NCBIfam" id="NF002677">
    <property type="entry name" value="PRK02406.1"/>
    <property type="match status" value="1"/>
</dbReference>
<dbReference type="Proteomes" id="UP000218172">
    <property type="component" value="Unassembled WGS sequence"/>
</dbReference>
<evidence type="ECO:0000256" key="12">
    <source>
        <dbReference type="ARBA" id="ARBA00023125"/>
    </source>
</evidence>
<accession>A0A2A4MGM9</accession>
<dbReference type="PROSITE" id="PS50173">
    <property type="entry name" value="UMUC"/>
    <property type="match status" value="1"/>
</dbReference>
<dbReference type="GO" id="GO:0042276">
    <property type="term" value="P:error-prone translesion synthesis"/>
    <property type="evidence" value="ECO:0007669"/>
    <property type="project" value="TreeGrafter"/>
</dbReference>
<evidence type="ECO:0000313" key="18">
    <source>
        <dbReference type="EMBL" id="PCH59008.1"/>
    </source>
</evidence>
<keyword evidence="5 15" id="KW-0808">Transferase</keyword>
<dbReference type="GO" id="GO:0003684">
    <property type="term" value="F:damaged DNA binding"/>
    <property type="evidence" value="ECO:0007669"/>
    <property type="project" value="InterPro"/>
</dbReference>
<evidence type="ECO:0000259" key="17">
    <source>
        <dbReference type="PROSITE" id="PS50173"/>
    </source>
</evidence>
<dbReference type="Gene3D" id="1.10.150.20">
    <property type="entry name" value="5' to 3' exonuclease, C-terminal subdomain"/>
    <property type="match status" value="1"/>
</dbReference>
<evidence type="ECO:0000256" key="14">
    <source>
        <dbReference type="ARBA" id="ARBA00049244"/>
    </source>
</evidence>
<dbReference type="HAMAP" id="MF_01113">
    <property type="entry name" value="DNApol_IV"/>
    <property type="match status" value="1"/>
</dbReference>
<reference evidence="19" key="1">
    <citation type="submission" date="2017-08" db="EMBL/GenBank/DDBJ databases">
        <title>A dynamic microbial community with high functional redundancy inhabits the cold, oxic subseafloor aquifer.</title>
        <authorList>
            <person name="Tully B.J."/>
            <person name="Wheat C.G."/>
            <person name="Glazer B.T."/>
            <person name="Huber J.A."/>
        </authorList>
    </citation>
    <scope>NUCLEOTIDE SEQUENCE [LARGE SCALE GENOMIC DNA]</scope>
</reference>
<evidence type="ECO:0000313" key="19">
    <source>
        <dbReference type="Proteomes" id="UP000218172"/>
    </source>
</evidence>
<evidence type="ECO:0000256" key="15">
    <source>
        <dbReference type="HAMAP-Rule" id="MF_01113"/>
    </source>
</evidence>
<dbReference type="InterPro" id="IPR053848">
    <property type="entry name" value="IMS_HHH_1"/>
</dbReference>
<evidence type="ECO:0000256" key="2">
    <source>
        <dbReference type="ARBA" id="ARBA00010945"/>
    </source>
</evidence>